<keyword evidence="3 8" id="KW-0813">Transport</keyword>
<proteinExistence type="inferred from homology"/>
<evidence type="ECO:0000256" key="5">
    <source>
        <dbReference type="ARBA" id="ARBA00022692"/>
    </source>
</evidence>
<feature type="transmembrane region" description="Helical" evidence="8">
    <location>
        <begin position="259"/>
        <end position="279"/>
    </location>
</feature>
<dbReference type="InterPro" id="IPR020846">
    <property type="entry name" value="MFS_dom"/>
</dbReference>
<dbReference type="AlphaFoldDB" id="A9KCG5"/>
<feature type="transmembrane region" description="Helical" evidence="8">
    <location>
        <begin position="353"/>
        <end position="372"/>
    </location>
</feature>
<dbReference type="EMBL" id="CP000733">
    <property type="protein sequence ID" value="ABS78451.1"/>
    <property type="molecule type" value="Genomic_DNA"/>
</dbReference>
<keyword evidence="5 8" id="KW-0812">Transmembrane</keyword>
<evidence type="ECO:0000256" key="4">
    <source>
        <dbReference type="ARBA" id="ARBA00022475"/>
    </source>
</evidence>
<feature type="domain" description="Major facilitator superfamily (MFS) profile" evidence="9">
    <location>
        <begin position="21"/>
        <end position="401"/>
    </location>
</feature>
<evidence type="ECO:0000256" key="2">
    <source>
        <dbReference type="ARBA" id="ARBA00006236"/>
    </source>
</evidence>
<feature type="transmembrane region" description="Helical" evidence="8">
    <location>
        <begin position="87"/>
        <end position="106"/>
    </location>
</feature>
<dbReference type="InterPro" id="IPR004812">
    <property type="entry name" value="Efflux_drug-R_Bcr/CmlA"/>
</dbReference>
<comment type="similarity">
    <text evidence="2 8">Belongs to the major facilitator superfamily. Bcr/CmlA family.</text>
</comment>
<feature type="transmembrane region" description="Helical" evidence="8">
    <location>
        <begin position="291"/>
        <end position="308"/>
    </location>
</feature>
<comment type="subcellular location">
    <subcellularLocation>
        <location evidence="8">Cell inner membrane</location>
        <topology evidence="8">Multi-pass membrane protein</topology>
    </subcellularLocation>
    <subcellularLocation>
        <location evidence="1">Cell membrane</location>
        <topology evidence="1">Multi-pass membrane protein</topology>
    </subcellularLocation>
</comment>
<feature type="transmembrane region" description="Helical" evidence="8">
    <location>
        <begin position="176"/>
        <end position="195"/>
    </location>
</feature>
<evidence type="ECO:0000313" key="11">
    <source>
        <dbReference type="Proteomes" id="UP000008555"/>
    </source>
</evidence>
<name>A9KCG5_COXBN</name>
<evidence type="ECO:0000256" key="7">
    <source>
        <dbReference type="ARBA" id="ARBA00023136"/>
    </source>
</evidence>
<feature type="transmembrane region" description="Helical" evidence="8">
    <location>
        <begin position="55"/>
        <end position="75"/>
    </location>
</feature>
<feature type="transmembrane region" description="Helical" evidence="8">
    <location>
        <begin position="112"/>
        <end position="133"/>
    </location>
</feature>
<feature type="transmembrane region" description="Helical" evidence="8">
    <location>
        <begin position="20"/>
        <end position="43"/>
    </location>
</feature>
<keyword evidence="8" id="KW-0997">Cell inner membrane</keyword>
<dbReference type="RefSeq" id="WP_010957917.1">
    <property type="nucleotide sequence ID" value="NC_009727.1"/>
</dbReference>
<dbReference type="Pfam" id="PF07690">
    <property type="entry name" value="MFS_1"/>
    <property type="match status" value="1"/>
</dbReference>
<dbReference type="Gene3D" id="1.20.1720.10">
    <property type="entry name" value="Multidrug resistance protein D"/>
    <property type="match status" value="1"/>
</dbReference>
<dbReference type="PANTHER" id="PTHR23502">
    <property type="entry name" value="MAJOR FACILITATOR SUPERFAMILY"/>
    <property type="match status" value="1"/>
</dbReference>
<feature type="transmembrane region" description="Helical" evidence="8">
    <location>
        <begin position="314"/>
        <end position="332"/>
    </location>
</feature>
<feature type="transmembrane region" description="Helical" evidence="8">
    <location>
        <begin position="378"/>
        <end position="397"/>
    </location>
</feature>
<dbReference type="GO" id="GO:0042910">
    <property type="term" value="F:xenobiotic transmembrane transporter activity"/>
    <property type="evidence" value="ECO:0007669"/>
    <property type="project" value="InterPro"/>
</dbReference>
<evidence type="ECO:0000259" key="9">
    <source>
        <dbReference type="PROSITE" id="PS50850"/>
    </source>
</evidence>
<feature type="transmembrane region" description="Helical" evidence="8">
    <location>
        <begin position="223"/>
        <end position="247"/>
    </location>
</feature>
<evidence type="ECO:0000256" key="3">
    <source>
        <dbReference type="ARBA" id="ARBA00022448"/>
    </source>
</evidence>
<evidence type="ECO:0000256" key="6">
    <source>
        <dbReference type="ARBA" id="ARBA00022989"/>
    </source>
</evidence>
<reference evidence="10 11" key="1">
    <citation type="journal article" date="2009" name="Infect. Immun.">
        <title>Comparative genomics reveal extensive transposon-mediated genomic plasticity and diversity among potential effector proteins within the genus Coxiella.</title>
        <authorList>
            <person name="Beare P.A."/>
            <person name="Unsworth N."/>
            <person name="Andoh M."/>
            <person name="Voth D.E."/>
            <person name="Omsland A."/>
            <person name="Gilk S.D."/>
            <person name="Williams K.P."/>
            <person name="Sobral B.W."/>
            <person name="Kupko J.J.III."/>
            <person name="Porcella S.F."/>
            <person name="Samuel J.E."/>
            <person name="Heinzen R.A."/>
        </authorList>
    </citation>
    <scope>NUCLEOTIDE SEQUENCE [LARGE SCALE GENOMIC DNA]</scope>
    <source>
        <strain evidence="10 11">Dugway 5J108-111</strain>
    </source>
</reference>
<keyword evidence="4" id="KW-1003">Cell membrane</keyword>
<dbReference type="GO" id="GO:0005886">
    <property type="term" value="C:plasma membrane"/>
    <property type="evidence" value="ECO:0007669"/>
    <property type="project" value="UniProtKB-SubCell"/>
</dbReference>
<organism evidence="10 11">
    <name type="scientific">Coxiella burnetii (strain Dugway 5J108-111)</name>
    <dbReference type="NCBI Taxonomy" id="434922"/>
    <lineage>
        <taxon>Bacteria</taxon>
        <taxon>Pseudomonadati</taxon>
        <taxon>Pseudomonadota</taxon>
        <taxon>Gammaproteobacteria</taxon>
        <taxon>Legionellales</taxon>
        <taxon>Coxiellaceae</taxon>
        <taxon>Coxiella</taxon>
    </lineage>
</organism>
<dbReference type="PROSITE" id="PS50850">
    <property type="entry name" value="MFS"/>
    <property type="match status" value="1"/>
</dbReference>
<dbReference type="GO" id="GO:0015385">
    <property type="term" value="F:sodium:proton antiporter activity"/>
    <property type="evidence" value="ECO:0007669"/>
    <property type="project" value="TreeGrafter"/>
</dbReference>
<feature type="transmembrane region" description="Helical" evidence="8">
    <location>
        <begin position="145"/>
        <end position="164"/>
    </location>
</feature>
<protein>
    <recommendedName>
        <fullName evidence="8">Bcr/CflA family efflux transporter</fullName>
    </recommendedName>
</protein>
<dbReference type="KEGG" id="cbd:CBUD_1089"/>
<dbReference type="InterPro" id="IPR036259">
    <property type="entry name" value="MFS_trans_sf"/>
</dbReference>
<sequence>MSFLSFKLVDPQISESQRYWYAAIALFIVPLSGLSIDIFVPSLPVISHYFGATKSLAQLSITMYMLGMGVMQLFSGSISDSFGRKKPFLIAMLINIVVTLLIPLSHTIYELLFLRLMQGILVAILIVPIRAIFADLFSGVEFHKMTTYSTVIWSIGPVVAPAIGGYLQHYFGWQSNFYFIGVYNIIAFLLILFFMPETSRYRHPFQTASLLQRYKEILSHSEYIRMLIVNCALYSIVILFSIVGSFLIQKVLHYSPVDFGHMAFLTGLAWFFGAMTNRAFIHAPYNLKVKIGLWSLLIVSLISIFAASILPLTIYAVMIPTFILIYLGGTVFPNNFAKALSLFPKINGSANSLFGAFIFLLPGLSSALGTLLKTNSVIPLLTSYLGLIAFSLIIFYARPVGVTVRKRML</sequence>
<dbReference type="InterPro" id="IPR011701">
    <property type="entry name" value="MFS"/>
</dbReference>
<keyword evidence="7 8" id="KW-0472">Membrane</keyword>
<dbReference type="NCBIfam" id="TIGR00710">
    <property type="entry name" value="efflux_Bcr_CflA"/>
    <property type="match status" value="1"/>
</dbReference>
<dbReference type="GO" id="GO:1990961">
    <property type="term" value="P:xenobiotic detoxification by transmembrane export across the plasma membrane"/>
    <property type="evidence" value="ECO:0007669"/>
    <property type="project" value="InterPro"/>
</dbReference>
<dbReference type="Proteomes" id="UP000008555">
    <property type="component" value="Chromosome"/>
</dbReference>
<dbReference type="HOGENOM" id="CLU_001265_47_1_6"/>
<evidence type="ECO:0000313" key="10">
    <source>
        <dbReference type="EMBL" id="ABS78451.1"/>
    </source>
</evidence>
<accession>A9KCG5</accession>
<keyword evidence="6 8" id="KW-1133">Transmembrane helix</keyword>
<dbReference type="PANTHER" id="PTHR23502:SF132">
    <property type="entry name" value="POLYAMINE TRANSPORTER 2-RELATED"/>
    <property type="match status" value="1"/>
</dbReference>
<evidence type="ECO:0000256" key="1">
    <source>
        <dbReference type="ARBA" id="ARBA00004651"/>
    </source>
</evidence>
<gene>
    <name evidence="10" type="ordered locus">CBUD_1089</name>
</gene>
<evidence type="ECO:0000256" key="8">
    <source>
        <dbReference type="RuleBase" id="RU365088"/>
    </source>
</evidence>
<dbReference type="SUPFAM" id="SSF103473">
    <property type="entry name" value="MFS general substrate transporter"/>
    <property type="match status" value="1"/>
</dbReference>